<sequence length="126" mass="13042">MIKHAISTPSAPAPVGPYSQGIVAGGLLFLAGQGPFDEGGALVGETFAAQAHRTFQNLQAVAAAAGTDLGAAVRLGAYLNDLGDFEEFNAIAAQYLPEPFPARTTIKVELMGFLIELDAVLLVDRG</sequence>
<proteinExistence type="predicted"/>
<dbReference type="Proteomes" id="UP000678243">
    <property type="component" value="Unassembled WGS sequence"/>
</dbReference>
<evidence type="ECO:0000313" key="1">
    <source>
        <dbReference type="EMBL" id="MBS0024083.1"/>
    </source>
</evidence>
<keyword evidence="2" id="KW-1185">Reference proteome</keyword>
<protein>
    <submittedName>
        <fullName evidence="1">RidA family protein</fullName>
    </submittedName>
</protein>
<reference evidence="1 2" key="1">
    <citation type="submission" date="2021-04" db="EMBL/GenBank/DDBJ databases">
        <title>Whole genome analysis of root endophytic bacterium Microbacterium paraoxydans ku-mp colonizing RP-bio226 rice variety.</title>
        <authorList>
            <person name="Ulaganathan K."/>
            <person name="Latha B."/>
        </authorList>
    </citation>
    <scope>NUCLEOTIDE SEQUENCE [LARGE SCALE GENOMIC DNA]</scope>
    <source>
        <strain evidence="2">ku-mp</strain>
    </source>
</reference>
<dbReference type="InterPro" id="IPR006175">
    <property type="entry name" value="YjgF/YER057c/UK114"/>
</dbReference>
<name>A0ABS5IMB5_9MICO</name>
<dbReference type="PANTHER" id="PTHR11803:SF39">
    <property type="entry name" value="2-IMINOBUTANOATE_2-IMINOPROPANOATE DEAMINASE"/>
    <property type="match status" value="1"/>
</dbReference>
<dbReference type="InterPro" id="IPR035959">
    <property type="entry name" value="RutC-like_sf"/>
</dbReference>
<accession>A0ABS5IMB5</accession>
<organism evidence="1 2">
    <name type="scientific">Microbacterium paraoxydans</name>
    <dbReference type="NCBI Taxonomy" id="199592"/>
    <lineage>
        <taxon>Bacteria</taxon>
        <taxon>Bacillati</taxon>
        <taxon>Actinomycetota</taxon>
        <taxon>Actinomycetes</taxon>
        <taxon>Micrococcales</taxon>
        <taxon>Microbacteriaceae</taxon>
        <taxon>Microbacterium</taxon>
    </lineage>
</organism>
<dbReference type="EMBL" id="JAGTUK010000002">
    <property type="protein sequence ID" value="MBS0024083.1"/>
    <property type="molecule type" value="Genomic_DNA"/>
</dbReference>
<dbReference type="RefSeq" id="WP_211542636.1">
    <property type="nucleotide sequence ID" value="NZ_JAGTUK010000002.1"/>
</dbReference>
<comment type="caution">
    <text evidence="1">The sequence shown here is derived from an EMBL/GenBank/DDBJ whole genome shotgun (WGS) entry which is preliminary data.</text>
</comment>
<gene>
    <name evidence="1" type="ORF">KE274_08150</name>
</gene>
<dbReference type="SUPFAM" id="SSF55298">
    <property type="entry name" value="YjgF-like"/>
    <property type="match status" value="1"/>
</dbReference>
<evidence type="ECO:0000313" key="2">
    <source>
        <dbReference type="Proteomes" id="UP000678243"/>
    </source>
</evidence>
<dbReference type="PANTHER" id="PTHR11803">
    <property type="entry name" value="2-IMINOBUTANOATE/2-IMINOPROPANOATE DEAMINASE RIDA"/>
    <property type="match status" value="1"/>
</dbReference>
<dbReference type="CDD" id="cd00448">
    <property type="entry name" value="YjgF_YER057c_UK114_family"/>
    <property type="match status" value="1"/>
</dbReference>
<dbReference type="Pfam" id="PF01042">
    <property type="entry name" value="Ribonuc_L-PSP"/>
    <property type="match status" value="1"/>
</dbReference>
<dbReference type="Gene3D" id="3.30.1330.40">
    <property type="entry name" value="RutC-like"/>
    <property type="match status" value="1"/>
</dbReference>